<dbReference type="GO" id="GO:0005737">
    <property type="term" value="C:cytoplasm"/>
    <property type="evidence" value="ECO:0007669"/>
    <property type="project" value="TreeGrafter"/>
</dbReference>
<dbReference type="PANTHER" id="PTHR21039:SF0">
    <property type="entry name" value="HISTIDINOL-PHOSPHATASE"/>
    <property type="match status" value="1"/>
</dbReference>
<evidence type="ECO:0000256" key="7">
    <source>
        <dbReference type="ARBA" id="ARBA00049158"/>
    </source>
</evidence>
<sequence>MYIADGHTHCDHSHDSFVPAREMIENAIRLGASYMAMTDHCDRDYALIPAFFDVPQIDLKRHFAESHALKAEYAGKIDLAVGLECGYYAPADKLYAEILSKYETDVVINSVHVAGEEDCYYDSYFTRGRREAYGIYVRAVLDSVKADFPYDVIGHIGYVARKAPFENRALRYEEFPDMFDEILRGIIARGKALEVNGRGTGIPYIPEDGILRRYKELGGELITYGSDAHYPQLQLIHFNEVKEGLKALGFKYLFHYLSHEPIAEAID</sequence>
<comment type="similarity">
    <text evidence="2 8">Belongs to the PHP hydrolase family. HisK subfamily.</text>
</comment>
<gene>
    <name evidence="10" type="ORF">IAB07_01765</name>
</gene>
<dbReference type="Gene3D" id="3.20.20.140">
    <property type="entry name" value="Metal-dependent hydrolases"/>
    <property type="match status" value="1"/>
</dbReference>
<keyword evidence="4 8" id="KW-0028">Amino-acid biosynthesis</keyword>
<comment type="caution">
    <text evidence="10">The sequence shown here is derived from an EMBL/GenBank/DDBJ whole genome shotgun (WGS) entry which is preliminary data.</text>
</comment>
<evidence type="ECO:0000256" key="5">
    <source>
        <dbReference type="ARBA" id="ARBA00022801"/>
    </source>
</evidence>
<keyword evidence="5 8" id="KW-0378">Hydrolase</keyword>
<dbReference type="PANTHER" id="PTHR21039">
    <property type="entry name" value="HISTIDINOL PHOSPHATASE-RELATED"/>
    <property type="match status" value="1"/>
</dbReference>
<evidence type="ECO:0000256" key="8">
    <source>
        <dbReference type="RuleBase" id="RU366003"/>
    </source>
</evidence>
<dbReference type="InterPro" id="IPR010140">
    <property type="entry name" value="Histidinol_P_phosphatase_HisJ"/>
</dbReference>
<accession>A0A9D1SK12</accession>
<protein>
    <recommendedName>
        <fullName evidence="3 8">Histidinol-phosphatase</fullName>
        <shortName evidence="8">HolPase</shortName>
        <ecNumber evidence="3 8">3.1.3.15</ecNumber>
    </recommendedName>
</protein>
<dbReference type="EC" id="3.1.3.15" evidence="3 8"/>
<evidence type="ECO:0000256" key="3">
    <source>
        <dbReference type="ARBA" id="ARBA00013085"/>
    </source>
</evidence>
<dbReference type="GO" id="GO:0000105">
    <property type="term" value="P:L-histidine biosynthetic process"/>
    <property type="evidence" value="ECO:0007669"/>
    <property type="project" value="UniProtKB-UniRule"/>
</dbReference>
<dbReference type="NCBIfam" id="TIGR01856">
    <property type="entry name" value="hisJ_fam"/>
    <property type="match status" value="1"/>
</dbReference>
<evidence type="ECO:0000313" key="10">
    <source>
        <dbReference type="EMBL" id="HIU62482.1"/>
    </source>
</evidence>
<evidence type="ECO:0000259" key="9">
    <source>
        <dbReference type="Pfam" id="PF02811"/>
    </source>
</evidence>
<feature type="domain" description="PHP" evidence="9">
    <location>
        <begin position="5"/>
        <end position="196"/>
    </location>
</feature>
<comment type="catalytic activity">
    <reaction evidence="7 8">
        <text>L-histidinol phosphate + H2O = L-histidinol + phosphate</text>
        <dbReference type="Rhea" id="RHEA:14465"/>
        <dbReference type="ChEBI" id="CHEBI:15377"/>
        <dbReference type="ChEBI" id="CHEBI:43474"/>
        <dbReference type="ChEBI" id="CHEBI:57699"/>
        <dbReference type="ChEBI" id="CHEBI:57980"/>
        <dbReference type="EC" id="3.1.3.15"/>
    </reaction>
</comment>
<evidence type="ECO:0000256" key="6">
    <source>
        <dbReference type="ARBA" id="ARBA00023102"/>
    </source>
</evidence>
<organism evidence="10 11">
    <name type="scientific">Candidatus Caccalectryoclostridium excrementigallinarum</name>
    <dbReference type="NCBI Taxonomy" id="2840710"/>
    <lineage>
        <taxon>Bacteria</taxon>
        <taxon>Bacillati</taxon>
        <taxon>Bacillota</taxon>
        <taxon>Clostridia</taxon>
        <taxon>Christensenellales</taxon>
        <taxon>Christensenellaceae</taxon>
        <taxon>Christensenellaceae incertae sedis</taxon>
        <taxon>Candidatus Caccalectryoclostridium</taxon>
    </lineage>
</organism>
<dbReference type="AlphaFoldDB" id="A0A9D1SK12"/>
<reference evidence="10" key="1">
    <citation type="submission" date="2020-10" db="EMBL/GenBank/DDBJ databases">
        <authorList>
            <person name="Gilroy R."/>
        </authorList>
    </citation>
    <scope>NUCLEOTIDE SEQUENCE</scope>
    <source>
        <strain evidence="10">9366</strain>
    </source>
</reference>
<dbReference type="InterPro" id="IPR016195">
    <property type="entry name" value="Pol/histidinol_Pase-like"/>
</dbReference>
<dbReference type="InterPro" id="IPR004013">
    <property type="entry name" value="PHP_dom"/>
</dbReference>
<keyword evidence="6 8" id="KW-0368">Histidine biosynthesis</keyword>
<dbReference type="Pfam" id="PF02811">
    <property type="entry name" value="PHP"/>
    <property type="match status" value="1"/>
</dbReference>
<name>A0A9D1SK12_9FIRM</name>
<evidence type="ECO:0000256" key="4">
    <source>
        <dbReference type="ARBA" id="ARBA00022605"/>
    </source>
</evidence>
<reference evidence="10" key="2">
    <citation type="journal article" date="2021" name="PeerJ">
        <title>Extensive microbial diversity within the chicken gut microbiome revealed by metagenomics and culture.</title>
        <authorList>
            <person name="Gilroy R."/>
            <person name="Ravi A."/>
            <person name="Getino M."/>
            <person name="Pursley I."/>
            <person name="Horton D.L."/>
            <person name="Alikhan N.F."/>
            <person name="Baker D."/>
            <person name="Gharbi K."/>
            <person name="Hall N."/>
            <person name="Watson M."/>
            <person name="Adriaenssens E.M."/>
            <person name="Foster-Nyarko E."/>
            <person name="Jarju S."/>
            <person name="Secka A."/>
            <person name="Antonio M."/>
            <person name="Oren A."/>
            <person name="Chaudhuri R.R."/>
            <person name="La Ragione R."/>
            <person name="Hildebrand F."/>
            <person name="Pallen M.J."/>
        </authorList>
    </citation>
    <scope>NUCLEOTIDE SEQUENCE</scope>
    <source>
        <strain evidence="10">9366</strain>
    </source>
</reference>
<evidence type="ECO:0000256" key="2">
    <source>
        <dbReference type="ARBA" id="ARBA00009152"/>
    </source>
</evidence>
<comment type="pathway">
    <text evidence="1 8">Amino-acid biosynthesis; L-histidine biosynthesis; L-histidine from 5-phospho-alpha-D-ribose 1-diphosphate: step 8/9.</text>
</comment>
<dbReference type="GO" id="GO:0004401">
    <property type="term" value="F:histidinol-phosphatase activity"/>
    <property type="evidence" value="ECO:0007669"/>
    <property type="project" value="UniProtKB-UniRule"/>
</dbReference>
<evidence type="ECO:0000313" key="11">
    <source>
        <dbReference type="Proteomes" id="UP000824145"/>
    </source>
</evidence>
<evidence type="ECO:0000256" key="1">
    <source>
        <dbReference type="ARBA" id="ARBA00004970"/>
    </source>
</evidence>
<dbReference type="SUPFAM" id="SSF89550">
    <property type="entry name" value="PHP domain-like"/>
    <property type="match status" value="1"/>
</dbReference>
<proteinExistence type="inferred from homology"/>
<dbReference type="EMBL" id="DVNJ01000006">
    <property type="protein sequence ID" value="HIU62482.1"/>
    <property type="molecule type" value="Genomic_DNA"/>
</dbReference>
<dbReference type="Proteomes" id="UP000824145">
    <property type="component" value="Unassembled WGS sequence"/>
</dbReference>